<accession>A0ABN7WWM7</accession>
<organism evidence="1 2">
    <name type="scientific">Gigaspora margarita</name>
    <dbReference type="NCBI Taxonomy" id="4874"/>
    <lineage>
        <taxon>Eukaryota</taxon>
        <taxon>Fungi</taxon>
        <taxon>Fungi incertae sedis</taxon>
        <taxon>Mucoromycota</taxon>
        <taxon>Glomeromycotina</taxon>
        <taxon>Glomeromycetes</taxon>
        <taxon>Diversisporales</taxon>
        <taxon>Gigasporaceae</taxon>
        <taxon>Gigaspora</taxon>
    </lineage>
</organism>
<evidence type="ECO:0000313" key="1">
    <source>
        <dbReference type="EMBL" id="CAG8842212.1"/>
    </source>
</evidence>
<dbReference type="Proteomes" id="UP000789901">
    <property type="component" value="Unassembled WGS sequence"/>
</dbReference>
<protein>
    <submittedName>
        <fullName evidence="1">27443_t:CDS:1</fullName>
    </submittedName>
</protein>
<dbReference type="EMBL" id="CAJVQB010068310">
    <property type="protein sequence ID" value="CAG8842212.1"/>
    <property type="molecule type" value="Genomic_DNA"/>
</dbReference>
<proteinExistence type="predicted"/>
<gene>
    <name evidence="1" type="ORF">GMARGA_LOCUS35862</name>
</gene>
<feature type="non-terminal residue" evidence="1">
    <location>
        <position position="1"/>
    </location>
</feature>
<reference evidence="1 2" key="1">
    <citation type="submission" date="2021-06" db="EMBL/GenBank/DDBJ databases">
        <authorList>
            <person name="Kallberg Y."/>
            <person name="Tangrot J."/>
            <person name="Rosling A."/>
        </authorList>
    </citation>
    <scope>NUCLEOTIDE SEQUENCE [LARGE SCALE GENOMIC DNA]</scope>
    <source>
        <strain evidence="1 2">120-4 pot B 10/14</strain>
    </source>
</reference>
<name>A0ABN7WWM7_GIGMA</name>
<sequence>DKESDDLPESELKVIRNTDYAEKSKGVTSEASECMNVDESVANETIDQLFDPGG</sequence>
<keyword evidence="2" id="KW-1185">Reference proteome</keyword>
<evidence type="ECO:0000313" key="2">
    <source>
        <dbReference type="Proteomes" id="UP000789901"/>
    </source>
</evidence>
<comment type="caution">
    <text evidence="1">The sequence shown here is derived from an EMBL/GenBank/DDBJ whole genome shotgun (WGS) entry which is preliminary data.</text>
</comment>
<feature type="non-terminal residue" evidence="1">
    <location>
        <position position="54"/>
    </location>
</feature>